<dbReference type="EMBL" id="QMFB01000002">
    <property type="protein sequence ID" value="RAV22232.1"/>
    <property type="molecule type" value="Genomic_DNA"/>
</dbReference>
<sequence>MKLDHGRYEKYIGKDIEIIYLDRHNRITKRFIEVRDVKDGMIKAYCLEAKGPRVFRIENIMAVGAVRRDRRHG</sequence>
<gene>
    <name evidence="1" type="ORF">DQG23_04575</name>
</gene>
<reference evidence="1 2" key="1">
    <citation type="journal article" date="2009" name="Int. J. Syst. Evol. Microbiol.">
        <title>Paenibacillus contaminans sp. nov., isolated from a contaminated laboratory plate.</title>
        <authorList>
            <person name="Chou J.H."/>
            <person name="Lee J.H."/>
            <person name="Lin M.C."/>
            <person name="Chang P.S."/>
            <person name="Arun A.B."/>
            <person name="Young C.C."/>
            <person name="Chen W.M."/>
        </authorList>
    </citation>
    <scope>NUCLEOTIDE SEQUENCE [LARGE SCALE GENOMIC DNA]</scope>
    <source>
        <strain evidence="1 2">CKOBP-6</strain>
    </source>
</reference>
<name>A0A329MRP7_9BACL</name>
<dbReference type="Proteomes" id="UP000250369">
    <property type="component" value="Unassembled WGS sequence"/>
</dbReference>
<dbReference type="OrthoDB" id="2991134at2"/>
<protein>
    <recommendedName>
        <fullName evidence="3">WYL domain-containing protein</fullName>
    </recommendedName>
</protein>
<dbReference type="RefSeq" id="WP_113029639.1">
    <property type="nucleotide sequence ID" value="NZ_QMFB01000002.1"/>
</dbReference>
<proteinExistence type="predicted"/>
<organism evidence="1 2">
    <name type="scientific">Paenibacillus contaminans</name>
    <dbReference type="NCBI Taxonomy" id="450362"/>
    <lineage>
        <taxon>Bacteria</taxon>
        <taxon>Bacillati</taxon>
        <taxon>Bacillota</taxon>
        <taxon>Bacilli</taxon>
        <taxon>Bacillales</taxon>
        <taxon>Paenibacillaceae</taxon>
        <taxon>Paenibacillus</taxon>
    </lineage>
</organism>
<accession>A0A329MRP7</accession>
<comment type="caution">
    <text evidence="1">The sequence shown here is derived from an EMBL/GenBank/DDBJ whole genome shotgun (WGS) entry which is preliminary data.</text>
</comment>
<evidence type="ECO:0000313" key="1">
    <source>
        <dbReference type="EMBL" id="RAV22232.1"/>
    </source>
</evidence>
<dbReference type="AlphaFoldDB" id="A0A329MRP7"/>
<keyword evidence="2" id="KW-1185">Reference proteome</keyword>
<evidence type="ECO:0000313" key="2">
    <source>
        <dbReference type="Proteomes" id="UP000250369"/>
    </source>
</evidence>
<evidence type="ECO:0008006" key="3">
    <source>
        <dbReference type="Google" id="ProtNLM"/>
    </source>
</evidence>